<evidence type="ECO:0000256" key="1">
    <source>
        <dbReference type="ARBA" id="ARBA00004651"/>
    </source>
</evidence>
<evidence type="ECO:0000256" key="9">
    <source>
        <dbReference type="ARBA" id="ARBA00049940"/>
    </source>
</evidence>
<dbReference type="GO" id="GO:0140114">
    <property type="term" value="P:cellular detoxification of fluoride"/>
    <property type="evidence" value="ECO:0007669"/>
    <property type="project" value="UniProtKB-UniRule"/>
</dbReference>
<feature type="binding site" evidence="10">
    <location>
        <position position="77"/>
    </location>
    <ligand>
        <name>Na(+)</name>
        <dbReference type="ChEBI" id="CHEBI:29101"/>
        <note>structural</note>
    </ligand>
</feature>
<evidence type="ECO:0000256" key="10">
    <source>
        <dbReference type="HAMAP-Rule" id="MF_00454"/>
    </source>
</evidence>
<dbReference type="PANTHER" id="PTHR28259">
    <property type="entry name" value="FLUORIDE EXPORT PROTEIN 1-RELATED"/>
    <property type="match status" value="1"/>
</dbReference>
<comment type="activity regulation">
    <text evidence="10">Na(+) is not transported, but it plays an essential structural role and its presence is essential for fluoride channel function.</text>
</comment>
<feature type="transmembrane region" description="Helical" evidence="10">
    <location>
        <begin position="62"/>
        <end position="83"/>
    </location>
</feature>
<evidence type="ECO:0000256" key="4">
    <source>
        <dbReference type="ARBA" id="ARBA00022989"/>
    </source>
</evidence>
<sequence>MSFLIVGLSGMMGAVSRYLVGAWTSGWWELSFPLGTLVVNFIGCIGLGVLNQYLLTRNQLPAWFTLGVGTGFIGSFTTFSTFSVETLTLWHQHQYGLAICYVLASLWGGLLMVWLGSWIGTQLAQRGSDTDAVE</sequence>
<dbReference type="PANTHER" id="PTHR28259:SF1">
    <property type="entry name" value="FLUORIDE EXPORT PROTEIN 1-RELATED"/>
    <property type="match status" value="1"/>
</dbReference>
<keyword evidence="10" id="KW-0813">Transport</keyword>
<evidence type="ECO:0000256" key="7">
    <source>
        <dbReference type="ARBA" id="ARBA00035120"/>
    </source>
</evidence>
<dbReference type="EMBL" id="CP011076">
    <property type="protein sequence ID" value="AKF96303.1"/>
    <property type="molecule type" value="Genomic_DNA"/>
</dbReference>
<keyword evidence="11" id="KW-0614">Plasmid</keyword>
<evidence type="ECO:0000256" key="2">
    <source>
        <dbReference type="ARBA" id="ARBA00022475"/>
    </source>
</evidence>
<feature type="binding site" evidence="10">
    <location>
        <position position="74"/>
    </location>
    <ligand>
        <name>Na(+)</name>
        <dbReference type="ChEBI" id="CHEBI:29101"/>
        <note>structural</note>
    </ligand>
</feature>
<keyword evidence="10" id="KW-0479">Metal-binding</keyword>
<geneLocation type="plasmid" evidence="11">
    <name>unnamed2</name>
</geneLocation>
<evidence type="ECO:0000256" key="5">
    <source>
        <dbReference type="ARBA" id="ARBA00023136"/>
    </source>
</evidence>
<proteinExistence type="inferred from homology"/>
<name>A0A0F7EKE6_BRELA</name>
<evidence type="ECO:0000256" key="6">
    <source>
        <dbReference type="ARBA" id="ARBA00023303"/>
    </source>
</evidence>
<feature type="transmembrane region" description="Helical" evidence="10">
    <location>
        <begin position="32"/>
        <end position="50"/>
    </location>
</feature>
<keyword evidence="6 10" id="KW-0407">Ion channel</keyword>
<keyword evidence="10" id="KW-0406">Ion transport</keyword>
<protein>
    <recommendedName>
        <fullName evidence="10">Fluoride-specific ion channel FluC</fullName>
    </recommendedName>
</protein>
<comment type="subcellular location">
    <subcellularLocation>
        <location evidence="1 10">Cell membrane</location>
        <topology evidence="1 10">Multi-pass membrane protein</topology>
    </subcellularLocation>
</comment>
<dbReference type="GO" id="GO:0005886">
    <property type="term" value="C:plasma membrane"/>
    <property type="evidence" value="ECO:0007669"/>
    <property type="project" value="UniProtKB-SubCell"/>
</dbReference>
<evidence type="ECO:0000256" key="8">
    <source>
        <dbReference type="ARBA" id="ARBA00035585"/>
    </source>
</evidence>
<evidence type="ECO:0000256" key="3">
    <source>
        <dbReference type="ARBA" id="ARBA00022692"/>
    </source>
</evidence>
<evidence type="ECO:0000313" key="11">
    <source>
        <dbReference type="EMBL" id="AKF96303.1"/>
    </source>
</evidence>
<organism evidence="11">
    <name type="scientific">Brevibacillus laterosporus</name>
    <name type="common">Bacillus laterosporus</name>
    <dbReference type="NCBI Taxonomy" id="1465"/>
    <lineage>
        <taxon>Bacteria</taxon>
        <taxon>Bacillati</taxon>
        <taxon>Bacillota</taxon>
        <taxon>Bacilli</taxon>
        <taxon>Bacillales</taxon>
        <taxon>Paenibacillaceae</taxon>
        <taxon>Brevibacillus</taxon>
    </lineage>
</organism>
<dbReference type="GO" id="GO:0046872">
    <property type="term" value="F:metal ion binding"/>
    <property type="evidence" value="ECO:0007669"/>
    <property type="project" value="UniProtKB-KW"/>
</dbReference>
<accession>A0A0F7EKE6</accession>
<comment type="similarity">
    <text evidence="7 10">Belongs to the fluoride channel Fluc/FEX (TC 1.A.43) family.</text>
</comment>
<dbReference type="Pfam" id="PF02537">
    <property type="entry name" value="CRCB"/>
    <property type="match status" value="1"/>
</dbReference>
<feature type="transmembrane region" description="Helical" evidence="10">
    <location>
        <begin position="95"/>
        <end position="116"/>
    </location>
</feature>
<keyword evidence="2 10" id="KW-1003">Cell membrane</keyword>
<gene>
    <name evidence="10" type="primary">fluC</name>
    <name evidence="10" type="synonym">crcB</name>
    <name evidence="11" type="ORF">EX87_22510</name>
</gene>
<dbReference type="HAMAP" id="MF_00454">
    <property type="entry name" value="FluC"/>
    <property type="match status" value="1"/>
</dbReference>
<reference evidence="11" key="1">
    <citation type="submission" date="2015-03" db="EMBL/GenBank/DDBJ databases">
        <title>MIGS Cultured Bacterial/Archaeal sample from Brevibacillus laterosporus.</title>
        <authorList>
            <person name="Zeng D."/>
            <person name="Zhu L."/>
            <person name="Dong G."/>
            <person name="Ye W."/>
            <person name="Ren D."/>
            <person name="Wu L."/>
            <person name="Xu J."/>
            <person name="Li G."/>
            <person name="Guo L."/>
        </authorList>
    </citation>
    <scope>NUCLEOTIDE SEQUENCE</scope>
    <source>
        <strain evidence="11">B9</strain>
        <plasmid evidence="11">unnamed2</plasmid>
    </source>
</reference>
<keyword evidence="3 10" id="KW-0812">Transmembrane</keyword>
<dbReference type="NCBIfam" id="TIGR00494">
    <property type="entry name" value="crcB"/>
    <property type="match status" value="1"/>
</dbReference>
<dbReference type="AlphaFoldDB" id="A0A0F7EKE6"/>
<keyword evidence="5 10" id="KW-0472">Membrane</keyword>
<dbReference type="InterPro" id="IPR003691">
    <property type="entry name" value="FluC"/>
</dbReference>
<dbReference type="RefSeq" id="WP_031415646.1">
    <property type="nucleotide sequence ID" value="NZ_CP011076.1"/>
</dbReference>
<dbReference type="GO" id="GO:0062054">
    <property type="term" value="F:fluoride channel activity"/>
    <property type="evidence" value="ECO:0007669"/>
    <property type="project" value="UniProtKB-UniRule"/>
</dbReference>
<keyword evidence="10" id="KW-0915">Sodium</keyword>
<comment type="catalytic activity">
    <reaction evidence="8">
        <text>fluoride(in) = fluoride(out)</text>
        <dbReference type="Rhea" id="RHEA:76159"/>
        <dbReference type="ChEBI" id="CHEBI:17051"/>
    </reaction>
    <physiologicalReaction direction="left-to-right" evidence="8">
        <dbReference type="Rhea" id="RHEA:76160"/>
    </physiologicalReaction>
</comment>
<comment type="function">
    <text evidence="9 10">Fluoride-specific ion channel. Important for reducing fluoride concentration in the cell, thus reducing its toxicity.</text>
</comment>
<keyword evidence="4 10" id="KW-1133">Transmembrane helix</keyword>